<comment type="subcellular location">
    <subcellularLocation>
        <location evidence="1">Cytoplasm</location>
    </subcellularLocation>
</comment>
<name>A0ABW5RLP3_9BACI</name>
<dbReference type="PANTHER" id="PTHR44085">
    <property type="entry name" value="SEPIAPTERIN REDUCTASE"/>
    <property type="match status" value="1"/>
</dbReference>
<comment type="similarity">
    <text evidence="2">Belongs to the short-chain dehydrogenases/reductases (SDR) family.</text>
</comment>
<evidence type="ECO:0000256" key="1">
    <source>
        <dbReference type="ARBA" id="ARBA00004496"/>
    </source>
</evidence>
<dbReference type="GO" id="GO:0016491">
    <property type="term" value="F:oxidoreductase activity"/>
    <property type="evidence" value="ECO:0007669"/>
    <property type="project" value="UniProtKB-KW"/>
</dbReference>
<evidence type="ECO:0000256" key="5">
    <source>
        <dbReference type="ARBA" id="ARBA00023002"/>
    </source>
</evidence>
<proteinExistence type="inferred from homology"/>
<dbReference type="Gene3D" id="3.40.50.720">
    <property type="entry name" value="NAD(P)-binding Rossmann-like Domain"/>
    <property type="match status" value="1"/>
</dbReference>
<dbReference type="PROSITE" id="PS00061">
    <property type="entry name" value="ADH_SHORT"/>
    <property type="match status" value="1"/>
</dbReference>
<evidence type="ECO:0000313" key="7">
    <source>
        <dbReference type="Proteomes" id="UP001597506"/>
    </source>
</evidence>
<accession>A0ABW5RLP3</accession>
<gene>
    <name evidence="6" type="ORF">ACFSUL_00495</name>
</gene>
<comment type="caution">
    <text evidence="6">The sequence shown here is derived from an EMBL/GenBank/DDBJ whole genome shotgun (WGS) entry which is preliminary data.</text>
</comment>
<dbReference type="InterPro" id="IPR002347">
    <property type="entry name" value="SDR_fam"/>
</dbReference>
<dbReference type="PANTHER" id="PTHR44085:SF2">
    <property type="entry name" value="SEPIAPTERIN REDUCTASE"/>
    <property type="match status" value="1"/>
</dbReference>
<evidence type="ECO:0000256" key="2">
    <source>
        <dbReference type="ARBA" id="ARBA00006484"/>
    </source>
</evidence>
<sequence length="251" mass="27449">MNYAIVTGASRGLGESIGKLFLESNTALITISRSKNEQLEKLAAEKGLPFQHFFCDLSVGLETEKVFKEVASVVFNEDVNKVYFVQNAGLVTPIGQVGQLDTKAMEDSLHVNLLSPMIATNEMLHAATESKAELIIVNISSGAGSRPVHGWGTYCTTKAGLNMFTETVALELSKNHSKHKAIAFSPGIMDTDMQGTIRSSTKESFDDIEKFQRYKKEGMLRDTDTVAQALMGLLLGDKIESGKLYHVNNLL</sequence>
<keyword evidence="3" id="KW-0963">Cytoplasm</keyword>
<dbReference type="RefSeq" id="WP_377931674.1">
    <property type="nucleotide sequence ID" value="NZ_JBHUMF010000001.1"/>
</dbReference>
<reference evidence="7" key="1">
    <citation type="journal article" date="2019" name="Int. J. Syst. Evol. Microbiol.">
        <title>The Global Catalogue of Microorganisms (GCM) 10K type strain sequencing project: providing services to taxonomists for standard genome sequencing and annotation.</title>
        <authorList>
            <consortium name="The Broad Institute Genomics Platform"/>
            <consortium name="The Broad Institute Genome Sequencing Center for Infectious Disease"/>
            <person name="Wu L."/>
            <person name="Ma J."/>
        </authorList>
    </citation>
    <scope>NUCLEOTIDE SEQUENCE [LARGE SCALE GENOMIC DNA]</scope>
    <source>
        <strain evidence="7">KCTC 3913</strain>
    </source>
</reference>
<organism evidence="6 7">
    <name type="scientific">Bacillus seohaeanensis</name>
    <dbReference type="NCBI Taxonomy" id="284580"/>
    <lineage>
        <taxon>Bacteria</taxon>
        <taxon>Bacillati</taxon>
        <taxon>Bacillota</taxon>
        <taxon>Bacilli</taxon>
        <taxon>Bacillales</taxon>
        <taxon>Bacillaceae</taxon>
        <taxon>Bacillus</taxon>
    </lineage>
</organism>
<dbReference type="SUPFAM" id="SSF51735">
    <property type="entry name" value="NAD(P)-binding Rossmann-fold domains"/>
    <property type="match status" value="1"/>
</dbReference>
<keyword evidence="4" id="KW-0521">NADP</keyword>
<evidence type="ECO:0000256" key="4">
    <source>
        <dbReference type="ARBA" id="ARBA00022857"/>
    </source>
</evidence>
<dbReference type="EMBL" id="JBHUMF010000001">
    <property type="protein sequence ID" value="MFD2679221.1"/>
    <property type="molecule type" value="Genomic_DNA"/>
</dbReference>
<dbReference type="Proteomes" id="UP001597506">
    <property type="component" value="Unassembled WGS sequence"/>
</dbReference>
<keyword evidence="7" id="KW-1185">Reference proteome</keyword>
<dbReference type="EC" id="1.1.1.320" evidence="6"/>
<evidence type="ECO:0000313" key="6">
    <source>
        <dbReference type="EMBL" id="MFD2679221.1"/>
    </source>
</evidence>
<dbReference type="InterPro" id="IPR051721">
    <property type="entry name" value="Biopterin_syn/organic_redct"/>
</dbReference>
<dbReference type="InterPro" id="IPR036291">
    <property type="entry name" value="NAD(P)-bd_dom_sf"/>
</dbReference>
<dbReference type="Pfam" id="PF00106">
    <property type="entry name" value="adh_short"/>
    <property type="match status" value="1"/>
</dbReference>
<dbReference type="NCBIfam" id="NF005381">
    <property type="entry name" value="PRK06924.1"/>
    <property type="match status" value="1"/>
</dbReference>
<dbReference type="InterPro" id="IPR020904">
    <property type="entry name" value="Sc_DH/Rdtase_CS"/>
</dbReference>
<protein>
    <submittedName>
        <fullName evidence="6">(S)-benzoin forming benzil reductase</fullName>
        <ecNumber evidence="6">1.1.1.320</ecNumber>
    </submittedName>
</protein>
<dbReference type="PRINTS" id="PR00081">
    <property type="entry name" value="GDHRDH"/>
</dbReference>
<evidence type="ECO:0000256" key="3">
    <source>
        <dbReference type="ARBA" id="ARBA00022490"/>
    </source>
</evidence>
<keyword evidence="5 6" id="KW-0560">Oxidoreductase</keyword>